<feature type="compositionally biased region" description="Basic and acidic residues" evidence="6">
    <location>
        <begin position="126"/>
        <end position="142"/>
    </location>
</feature>
<dbReference type="InterPro" id="IPR019024">
    <property type="entry name" value="RNase_H2_suB_wHTH"/>
</dbReference>
<feature type="compositionally biased region" description="Low complexity" evidence="6">
    <location>
        <begin position="103"/>
        <end position="123"/>
    </location>
</feature>
<feature type="compositionally biased region" description="Basic and acidic residues" evidence="6">
    <location>
        <begin position="445"/>
        <end position="471"/>
    </location>
</feature>
<evidence type="ECO:0000256" key="1">
    <source>
        <dbReference type="ARBA" id="ARBA00004123"/>
    </source>
</evidence>
<dbReference type="GO" id="GO:0032299">
    <property type="term" value="C:ribonuclease H2 complex"/>
    <property type="evidence" value="ECO:0007669"/>
    <property type="project" value="InterPro"/>
</dbReference>
<comment type="caution">
    <text evidence="9">The sequence shown here is derived from an EMBL/GenBank/DDBJ whole genome shotgun (WGS) entry which is preliminary data.</text>
</comment>
<name>A0AAV9USZ3_9PEZI</name>
<feature type="compositionally biased region" description="Low complexity" evidence="6">
    <location>
        <begin position="52"/>
        <end position="74"/>
    </location>
</feature>
<gene>
    <name evidence="9" type="ORF">TWF730_009854</name>
</gene>
<keyword evidence="10" id="KW-1185">Reference proteome</keyword>
<dbReference type="AlphaFoldDB" id="A0AAV9USZ3"/>
<evidence type="ECO:0000256" key="3">
    <source>
        <dbReference type="ARBA" id="ARBA00023242"/>
    </source>
</evidence>
<evidence type="ECO:0000256" key="4">
    <source>
        <dbReference type="ARBA" id="ARBA00024778"/>
    </source>
</evidence>
<reference evidence="9 10" key="1">
    <citation type="submission" date="2019-10" db="EMBL/GenBank/DDBJ databases">
        <authorList>
            <person name="Palmer J.M."/>
        </authorList>
    </citation>
    <scope>NUCLEOTIDE SEQUENCE [LARGE SCALE GENOMIC DNA]</scope>
    <source>
        <strain evidence="9 10">TWF730</strain>
    </source>
</reference>
<feature type="region of interest" description="Disordered" evidence="6">
    <location>
        <begin position="271"/>
        <end position="346"/>
    </location>
</feature>
<dbReference type="PANTHER" id="PTHR13383">
    <property type="entry name" value="RIBONUCLEASE H2 SUBUNIT B"/>
    <property type="match status" value="1"/>
</dbReference>
<dbReference type="EMBL" id="JAVHNS010000007">
    <property type="protein sequence ID" value="KAK6349095.1"/>
    <property type="molecule type" value="Genomic_DNA"/>
</dbReference>
<dbReference type="Pfam" id="PF09468">
    <property type="entry name" value="RNase_H2-Ydr279"/>
    <property type="match status" value="1"/>
</dbReference>
<dbReference type="PANTHER" id="PTHR13383:SF11">
    <property type="entry name" value="RIBONUCLEASE H2 SUBUNIT B"/>
    <property type="match status" value="1"/>
</dbReference>
<feature type="compositionally biased region" description="Acidic residues" evidence="6">
    <location>
        <begin position="300"/>
        <end position="315"/>
    </location>
</feature>
<dbReference type="Proteomes" id="UP001373714">
    <property type="component" value="Unassembled WGS sequence"/>
</dbReference>
<dbReference type="Pfam" id="PF17745">
    <property type="entry name" value="Ydr279_N"/>
    <property type="match status" value="1"/>
</dbReference>
<evidence type="ECO:0000259" key="7">
    <source>
        <dbReference type="Pfam" id="PF09468"/>
    </source>
</evidence>
<evidence type="ECO:0000259" key="8">
    <source>
        <dbReference type="Pfam" id="PF17745"/>
    </source>
</evidence>
<evidence type="ECO:0000256" key="6">
    <source>
        <dbReference type="SAM" id="MobiDB-lite"/>
    </source>
</evidence>
<feature type="domain" description="Rnh202 triple barrel" evidence="8">
    <location>
        <begin position="25"/>
        <end position="158"/>
    </location>
</feature>
<comment type="function">
    <text evidence="4">Non catalytic subunit of RNase H2, an endonuclease that specifically degrades the RNA of RNA:DNA hybrids. Participates in DNA replication, possibly by mediating the removal of lagging-strand Okazaki fragment RNA primers during DNA replication. Mediates the excision of single ribonucleotides from DNA:RNA duplexes.</text>
</comment>
<evidence type="ECO:0000256" key="5">
    <source>
        <dbReference type="ARBA" id="ARBA00033464"/>
    </source>
</evidence>
<dbReference type="InterPro" id="IPR041195">
    <property type="entry name" value="Rnh202_N"/>
</dbReference>
<evidence type="ECO:0000313" key="9">
    <source>
        <dbReference type="EMBL" id="KAK6349095.1"/>
    </source>
</evidence>
<evidence type="ECO:0000256" key="2">
    <source>
        <dbReference type="ARBA" id="ARBA00019062"/>
    </source>
</evidence>
<dbReference type="Gene3D" id="1.10.20.120">
    <property type="match status" value="1"/>
</dbReference>
<proteinExistence type="predicted"/>
<dbReference type="GO" id="GO:0006401">
    <property type="term" value="P:RNA catabolic process"/>
    <property type="evidence" value="ECO:0007669"/>
    <property type="project" value="TreeGrafter"/>
</dbReference>
<evidence type="ECO:0000313" key="10">
    <source>
        <dbReference type="Proteomes" id="UP001373714"/>
    </source>
</evidence>
<feature type="region of interest" description="Disordered" evidence="6">
    <location>
        <begin position="45"/>
        <end position="74"/>
    </location>
</feature>
<feature type="compositionally biased region" description="Polar residues" evidence="6">
    <location>
        <begin position="271"/>
        <end position="289"/>
    </location>
</feature>
<sequence>MATATPRVFILPATTSSTSDSSKAGTSTAEHSILTFNHPATDVPTRYLIHHPSSPSSSSTSSTKDSSNNNSNNSNDGGAFIYEILKVANPAHSPRSWLIAPDSAPLSLNPQSQSQSQSEPQNQKTTPEKEQPNPSEKEDDKSSLIIKDAHLYLTTPLDPLYLLLPHLSSPKTSRNFLSLDDLLESHPQSAQWNTIFSLHPNSQRLLRTRLLLVCDTVSTGGEDDDDEKMYRINEDKLYKLLISRVEAVAKALPGSITTYITKKLSKPIGTQVSTAWKRQSESTKTNTKSGGIINDSHLENDDEEGEGEDPQEDPAVDSQLRREASKLNLQDTPAAAEGQEGKGEDETMIIEDEITTTSHLPPPEIQYLSHLSHSLQFLQPYLPASISTTLSTKLFTLHPQEPLEKYLEELKALKAAANAALDFSMSHSKRTLEDLEAGGGGTSKENMERERKRKKKEEDAKKSTAVKKLEKVDTKGMMKMTAFFKKKDAK</sequence>
<organism evidence="9 10">
    <name type="scientific">Orbilia blumenaviensis</name>
    <dbReference type="NCBI Taxonomy" id="1796055"/>
    <lineage>
        <taxon>Eukaryota</taxon>
        <taxon>Fungi</taxon>
        <taxon>Dikarya</taxon>
        <taxon>Ascomycota</taxon>
        <taxon>Pezizomycotina</taxon>
        <taxon>Orbiliomycetes</taxon>
        <taxon>Orbiliales</taxon>
        <taxon>Orbiliaceae</taxon>
        <taxon>Orbilia</taxon>
    </lineage>
</organism>
<dbReference type="GO" id="GO:0005654">
    <property type="term" value="C:nucleoplasm"/>
    <property type="evidence" value="ECO:0007669"/>
    <property type="project" value="TreeGrafter"/>
</dbReference>
<comment type="subcellular location">
    <subcellularLocation>
        <location evidence="1">Nucleus</location>
    </subcellularLocation>
</comment>
<feature type="region of interest" description="Disordered" evidence="6">
    <location>
        <begin position="432"/>
        <end position="471"/>
    </location>
</feature>
<accession>A0AAV9USZ3</accession>
<feature type="region of interest" description="Disordered" evidence="6">
    <location>
        <begin position="96"/>
        <end position="142"/>
    </location>
</feature>
<keyword evidence="3" id="KW-0539">Nucleus</keyword>
<feature type="domain" description="Ribonuclease H2 subunit B wHTH" evidence="7">
    <location>
        <begin position="161"/>
        <end position="390"/>
    </location>
</feature>
<dbReference type="InterPro" id="IPR040456">
    <property type="entry name" value="RNase_H2_suB"/>
</dbReference>
<protein>
    <recommendedName>
        <fullName evidence="2">Ribonuclease H2 subunit B</fullName>
    </recommendedName>
    <alternativeName>
        <fullName evidence="5">Ribonuclease HI subunit B</fullName>
    </alternativeName>
</protein>